<name>A0A109D9R6_9VIBR</name>
<organism evidence="6 7">
    <name type="scientific">Vibrio toranzoniae</name>
    <dbReference type="NCBI Taxonomy" id="1194427"/>
    <lineage>
        <taxon>Bacteria</taxon>
        <taxon>Pseudomonadati</taxon>
        <taxon>Pseudomonadota</taxon>
        <taxon>Gammaproteobacteria</taxon>
        <taxon>Vibrionales</taxon>
        <taxon>Vibrionaceae</taxon>
        <taxon>Vibrio</taxon>
    </lineage>
</organism>
<dbReference type="GO" id="GO:0009307">
    <property type="term" value="P:DNA restriction-modification system"/>
    <property type="evidence" value="ECO:0007669"/>
    <property type="project" value="UniProtKB-KW"/>
</dbReference>
<evidence type="ECO:0000256" key="1">
    <source>
        <dbReference type="ARBA" id="ARBA00010923"/>
    </source>
</evidence>
<dbReference type="GeneID" id="300178503"/>
<keyword evidence="3" id="KW-0238">DNA-binding</keyword>
<feature type="domain" description="Type I restriction modification DNA specificity" evidence="5">
    <location>
        <begin position="5"/>
        <end position="183"/>
    </location>
</feature>
<dbReference type="Pfam" id="PF01420">
    <property type="entry name" value="Methylase_S"/>
    <property type="match status" value="2"/>
</dbReference>
<dbReference type="AlphaFoldDB" id="A0A109D9R6"/>
<dbReference type="InterPro" id="IPR051212">
    <property type="entry name" value="Type-I_RE_S_subunit"/>
</dbReference>
<gene>
    <name evidence="6" type="ORF">APQ14_05820</name>
</gene>
<dbReference type="RefSeq" id="WP_060467782.1">
    <property type="nucleotide sequence ID" value="NZ_AP025514.1"/>
</dbReference>
<evidence type="ECO:0000313" key="7">
    <source>
        <dbReference type="Proteomes" id="UP000057389"/>
    </source>
</evidence>
<dbReference type="CDD" id="cd17278">
    <property type="entry name" value="RMtype1_S_LdeBORF1052P-TRD2-CR2"/>
    <property type="match status" value="1"/>
</dbReference>
<protein>
    <recommendedName>
        <fullName evidence="5">Type I restriction modification DNA specificity domain-containing protein</fullName>
    </recommendedName>
</protein>
<keyword evidence="7" id="KW-1185">Reference proteome</keyword>
<evidence type="ECO:0000256" key="2">
    <source>
        <dbReference type="ARBA" id="ARBA00022747"/>
    </source>
</evidence>
<comment type="similarity">
    <text evidence="1">Belongs to the type-I restriction system S methylase family.</text>
</comment>
<reference evidence="6 7" key="1">
    <citation type="submission" date="2015-11" db="EMBL/GenBank/DDBJ databases">
        <title>Draft WGS of Vibrio toranzoniae.</title>
        <authorList>
            <person name="Lasa A."/>
            <person name="Romalde J.L."/>
        </authorList>
    </citation>
    <scope>NUCLEOTIDE SEQUENCE [LARGE SCALE GENOMIC DNA]</scope>
    <source>
        <strain evidence="6 7">Vb 10.8</strain>
    </source>
</reference>
<dbReference type="OrthoDB" id="398435at2"/>
<dbReference type="REBASE" id="149376">
    <property type="entry name" value="S.Vto7225ORF5825P"/>
</dbReference>
<accession>A0A109D9R6</accession>
<feature type="domain" description="Type I restriction modification DNA specificity" evidence="5">
    <location>
        <begin position="271"/>
        <end position="401"/>
    </location>
</feature>
<dbReference type="EMBL" id="LMXU01000013">
    <property type="protein sequence ID" value="KWU01495.1"/>
    <property type="molecule type" value="Genomic_DNA"/>
</dbReference>
<keyword evidence="4" id="KW-0175">Coiled coil</keyword>
<dbReference type="SUPFAM" id="SSF116734">
    <property type="entry name" value="DNA methylase specificity domain"/>
    <property type="match status" value="2"/>
</dbReference>
<evidence type="ECO:0000256" key="4">
    <source>
        <dbReference type="SAM" id="Coils"/>
    </source>
</evidence>
<evidence type="ECO:0000259" key="5">
    <source>
        <dbReference type="Pfam" id="PF01420"/>
    </source>
</evidence>
<dbReference type="Proteomes" id="UP000057389">
    <property type="component" value="Unassembled WGS sequence"/>
</dbReference>
<dbReference type="GO" id="GO:0003677">
    <property type="term" value="F:DNA binding"/>
    <property type="evidence" value="ECO:0007669"/>
    <property type="project" value="UniProtKB-KW"/>
</dbReference>
<sequence>MSELPKGWVSAKLGDYIHLKNGFAFKSKDYSEPSNMTVPVIRISDINGTVASDEKANHVPTELAVSEFGIAKGDLLVAMSGATTGKIGVYGGSTPAYQNQRVGNLKLNAPELSHVGFRNHLIKYLSPTILDIAYGGAQPNISASGIESIDVSFPPLAEQKRIVEKLDEVLAQVDTIKARLDGIPDLLKRFRQSVLASAVSGKLTQEWRGGVHTTENSCHTELSEFRGKALKSLPSNWIWVRFDSVNEVASNLVDPLDNPNDYHIAPNHIESKSGRLLDYTTVEEDKVKSSKHRFFSGQVLYSKIRPYLCKAVLVDFNGVCSADMYPLNTQMEPQYLLNWLLSDQFTEWASNGDSRTVLPKINKKQLSEIPCPLPPSEEQKEIVRLVDQYFAFADTIEAQVKKAQARVDNLTQSILAKAFRGELVAQDPNDEPADKLLERIAEARKEAEALAKAAKKAEAAKKKAAKSA</sequence>
<dbReference type="PANTHER" id="PTHR43140">
    <property type="entry name" value="TYPE-1 RESTRICTION ENZYME ECOKI SPECIFICITY PROTEIN"/>
    <property type="match status" value="1"/>
</dbReference>
<evidence type="ECO:0000256" key="3">
    <source>
        <dbReference type="ARBA" id="ARBA00023125"/>
    </source>
</evidence>
<evidence type="ECO:0000313" key="6">
    <source>
        <dbReference type="EMBL" id="KWU01495.1"/>
    </source>
</evidence>
<proteinExistence type="inferred from homology"/>
<feature type="coiled-coil region" evidence="4">
    <location>
        <begin position="393"/>
        <end position="467"/>
    </location>
</feature>
<dbReference type="InterPro" id="IPR000055">
    <property type="entry name" value="Restrct_endonuc_typeI_TRD"/>
</dbReference>
<dbReference type="Gene3D" id="3.90.220.20">
    <property type="entry name" value="DNA methylase specificity domains"/>
    <property type="match status" value="2"/>
</dbReference>
<comment type="caution">
    <text evidence="6">The sequence shown here is derived from an EMBL/GenBank/DDBJ whole genome shotgun (WGS) entry which is preliminary data.</text>
</comment>
<dbReference type="InterPro" id="IPR044946">
    <property type="entry name" value="Restrct_endonuc_typeI_TRD_sf"/>
</dbReference>
<keyword evidence="2" id="KW-0680">Restriction system</keyword>
<dbReference type="PANTHER" id="PTHR43140:SF1">
    <property type="entry name" value="TYPE I RESTRICTION ENZYME ECOKI SPECIFICITY SUBUNIT"/>
    <property type="match status" value="1"/>
</dbReference>